<dbReference type="PANTHER" id="PTHR34071">
    <property type="entry name" value="5-NITROIMIDAZOLE ANTIBIOTICS RESISTANCE PROTEIN, NIMA-FAMILY-RELATED PROTEIN-RELATED"/>
    <property type="match status" value="1"/>
</dbReference>
<name>A0A8J6P0B9_9BACT</name>
<comment type="caution">
    <text evidence="1">The sequence shown here is derived from an EMBL/GenBank/DDBJ whole genome shotgun (WGS) entry which is preliminary data.</text>
</comment>
<dbReference type="Pfam" id="PF12900">
    <property type="entry name" value="Pyridox_ox_2"/>
    <property type="match status" value="1"/>
</dbReference>
<accession>A0A8J6P0B9</accession>
<dbReference type="InterPro" id="IPR024747">
    <property type="entry name" value="Pyridox_Oxase-rel"/>
</dbReference>
<dbReference type="InterPro" id="IPR012349">
    <property type="entry name" value="Split_barrel_FMN-bd"/>
</dbReference>
<organism evidence="1 2">
    <name type="scientific">Candidatus Desulfatibia vada</name>
    <dbReference type="NCBI Taxonomy" id="2841696"/>
    <lineage>
        <taxon>Bacteria</taxon>
        <taxon>Pseudomonadati</taxon>
        <taxon>Thermodesulfobacteriota</taxon>
        <taxon>Desulfobacteria</taxon>
        <taxon>Desulfobacterales</taxon>
        <taxon>Desulfobacterales incertae sedis</taxon>
        <taxon>Candidatus Desulfatibia</taxon>
    </lineage>
</organism>
<dbReference type="Gene3D" id="2.30.110.10">
    <property type="entry name" value="Electron Transport, Fmn-binding Protein, Chain A"/>
    <property type="match status" value="1"/>
</dbReference>
<evidence type="ECO:0000313" key="1">
    <source>
        <dbReference type="EMBL" id="MBC8430440.1"/>
    </source>
</evidence>
<sequence length="151" mass="17295">MRRADREIISRAEIEGIIRRSLVCRLALADENRPYIVPLCFGYKDNSLYFHSAVQGKKIDIIKKNNRVCFEFDVDSEVIKADKACEWGMQYKSVVGFGQASFLEDSESKRRALDIIMKQYSGESSAYPEAKLKHTVIIKVDIEHMTGKQAQ</sequence>
<gene>
    <name evidence="1" type="ORF">H8D96_00830</name>
</gene>
<dbReference type="Proteomes" id="UP000605201">
    <property type="component" value="Unassembled WGS sequence"/>
</dbReference>
<dbReference type="EMBL" id="JACNIG010000043">
    <property type="protein sequence ID" value="MBC8430440.1"/>
    <property type="molecule type" value="Genomic_DNA"/>
</dbReference>
<reference evidence="1 2" key="1">
    <citation type="submission" date="2020-08" db="EMBL/GenBank/DDBJ databases">
        <title>Bridging the membrane lipid divide: bacteria of the FCB group superphylum have the potential to synthesize archaeal ether lipids.</title>
        <authorList>
            <person name="Villanueva L."/>
            <person name="Von Meijenfeldt F.A.B."/>
            <person name="Westbye A.B."/>
            <person name="Yadav S."/>
            <person name="Hopmans E.C."/>
            <person name="Dutilh B.E."/>
            <person name="Sinninghe Damste J.S."/>
        </authorList>
    </citation>
    <scope>NUCLEOTIDE SEQUENCE [LARGE SCALE GENOMIC DNA]</scope>
    <source>
        <strain evidence="1">NIOZ-UU17</strain>
    </source>
</reference>
<evidence type="ECO:0000313" key="2">
    <source>
        <dbReference type="Proteomes" id="UP000605201"/>
    </source>
</evidence>
<proteinExistence type="predicted"/>
<dbReference type="PANTHER" id="PTHR34071:SF2">
    <property type="entry name" value="FLAVIN-NUCLEOTIDE-BINDING PROTEIN"/>
    <property type="match status" value="1"/>
</dbReference>
<protein>
    <submittedName>
        <fullName evidence="1">Pyridoxamine 5'-phosphate oxidase family protein</fullName>
    </submittedName>
</protein>
<dbReference type="SUPFAM" id="SSF50475">
    <property type="entry name" value="FMN-binding split barrel"/>
    <property type="match status" value="1"/>
</dbReference>
<dbReference type="AlphaFoldDB" id="A0A8J6P0B9"/>